<dbReference type="HOGENOM" id="CLU_2090815_0_0_1"/>
<organism evidence="3 4">
    <name type="scientific">Nematostella vectensis</name>
    <name type="common">Starlet sea anemone</name>
    <dbReference type="NCBI Taxonomy" id="45351"/>
    <lineage>
        <taxon>Eukaryota</taxon>
        <taxon>Metazoa</taxon>
        <taxon>Cnidaria</taxon>
        <taxon>Anthozoa</taxon>
        <taxon>Hexacorallia</taxon>
        <taxon>Actiniaria</taxon>
        <taxon>Edwardsiidae</taxon>
        <taxon>Nematostella</taxon>
    </lineage>
</organism>
<feature type="compositionally biased region" description="Basic and acidic residues" evidence="1">
    <location>
        <begin position="73"/>
        <end position="108"/>
    </location>
</feature>
<accession>A8DVD3</accession>
<keyword evidence="4" id="KW-1185">Reference proteome</keyword>
<sequence length="117" mass="12740">MVFPRTALSVQSCVDHCLKRRYALAALQNGMFCMCGNDHKSMTPLAKRDGCNKMCGGTNEACGGFLQSSIYKTDGDGKGDARKGGAKKNDKKSDKPSTAKSKPSDKKVFKTYNYTLK</sequence>
<evidence type="ECO:0000313" key="4">
    <source>
        <dbReference type="Proteomes" id="UP000001593"/>
    </source>
</evidence>
<evidence type="ECO:0000259" key="2">
    <source>
        <dbReference type="PROSITE" id="PS51212"/>
    </source>
</evidence>
<name>A8DVD3_NEMVE</name>
<dbReference type="InterPro" id="IPR002889">
    <property type="entry name" value="WSC_carb-bd"/>
</dbReference>
<dbReference type="AlphaFoldDB" id="A8DVD3"/>
<feature type="domain" description="WSC" evidence="2">
    <location>
        <begin position="1"/>
        <end position="74"/>
    </location>
</feature>
<dbReference type="Proteomes" id="UP000001593">
    <property type="component" value="Unassembled WGS sequence"/>
</dbReference>
<feature type="region of interest" description="Disordered" evidence="1">
    <location>
        <begin position="72"/>
        <end position="117"/>
    </location>
</feature>
<feature type="non-terminal residue" evidence="3">
    <location>
        <position position="1"/>
    </location>
</feature>
<dbReference type="PhylomeDB" id="A8DVD3"/>
<protein>
    <recommendedName>
        <fullName evidence="2">WSC domain-containing protein</fullName>
    </recommendedName>
</protein>
<evidence type="ECO:0000313" key="3">
    <source>
        <dbReference type="EMBL" id="EDO25826.1"/>
    </source>
</evidence>
<dbReference type="Pfam" id="PF01822">
    <property type="entry name" value="WSC"/>
    <property type="match status" value="1"/>
</dbReference>
<dbReference type="PROSITE" id="PS51212">
    <property type="entry name" value="WSC"/>
    <property type="match status" value="1"/>
</dbReference>
<gene>
    <name evidence="3" type="ORF">NEMVEDRAFT_v1g225661</name>
</gene>
<reference evidence="3 4" key="1">
    <citation type="journal article" date="2007" name="Science">
        <title>Sea anemone genome reveals ancestral eumetazoan gene repertoire and genomic organization.</title>
        <authorList>
            <person name="Putnam N.H."/>
            <person name="Srivastava M."/>
            <person name="Hellsten U."/>
            <person name="Dirks B."/>
            <person name="Chapman J."/>
            <person name="Salamov A."/>
            <person name="Terry A."/>
            <person name="Shapiro H."/>
            <person name="Lindquist E."/>
            <person name="Kapitonov V.V."/>
            <person name="Jurka J."/>
            <person name="Genikhovich G."/>
            <person name="Grigoriev I.V."/>
            <person name="Lucas S.M."/>
            <person name="Steele R.E."/>
            <person name="Finnerty J.R."/>
            <person name="Technau U."/>
            <person name="Martindale M.Q."/>
            <person name="Rokhsar D.S."/>
        </authorList>
    </citation>
    <scope>NUCLEOTIDE SEQUENCE [LARGE SCALE GENOMIC DNA]</scope>
    <source>
        <strain evidence="4">CH2 X CH6</strain>
    </source>
</reference>
<evidence type="ECO:0000256" key="1">
    <source>
        <dbReference type="SAM" id="MobiDB-lite"/>
    </source>
</evidence>
<proteinExistence type="predicted"/>
<dbReference type="STRING" id="45351.A8DVD3"/>
<dbReference type="InParanoid" id="A8DVD3"/>
<dbReference type="EMBL" id="DS478001">
    <property type="protein sequence ID" value="EDO25826.1"/>
    <property type="molecule type" value="Genomic_DNA"/>
</dbReference>